<dbReference type="GO" id="GO:0071011">
    <property type="term" value="C:precatalytic spliceosome"/>
    <property type="evidence" value="ECO:0007669"/>
    <property type="project" value="TreeGrafter"/>
</dbReference>
<evidence type="ECO:0000256" key="1">
    <source>
        <dbReference type="ARBA" id="ARBA00004123"/>
    </source>
</evidence>
<organism evidence="8">
    <name type="scientific">Octopus bimaculoides</name>
    <name type="common">California two-spotted octopus</name>
    <dbReference type="NCBI Taxonomy" id="37653"/>
    <lineage>
        <taxon>Eukaryota</taxon>
        <taxon>Metazoa</taxon>
        <taxon>Spiralia</taxon>
        <taxon>Lophotrochozoa</taxon>
        <taxon>Mollusca</taxon>
        <taxon>Cephalopoda</taxon>
        <taxon>Coleoidea</taxon>
        <taxon>Octopodiformes</taxon>
        <taxon>Octopoda</taxon>
        <taxon>Incirrata</taxon>
        <taxon>Octopodidae</taxon>
        <taxon>Octopus</taxon>
    </lineage>
</organism>
<feature type="domain" description="RRM" evidence="7">
    <location>
        <begin position="53"/>
        <end position="131"/>
    </location>
</feature>
<feature type="region of interest" description="Disordered" evidence="6">
    <location>
        <begin position="148"/>
        <end position="258"/>
    </location>
</feature>
<evidence type="ECO:0000256" key="3">
    <source>
        <dbReference type="ARBA" id="ARBA00023242"/>
    </source>
</evidence>
<dbReference type="GO" id="GO:0003729">
    <property type="term" value="F:mRNA binding"/>
    <property type="evidence" value="ECO:0007669"/>
    <property type="project" value="TreeGrafter"/>
</dbReference>
<dbReference type="KEGG" id="obi:106870800"/>
<dbReference type="OrthoDB" id="6159137at2759"/>
<proteinExistence type="predicted"/>
<dbReference type="InterPro" id="IPR000504">
    <property type="entry name" value="RRM_dom"/>
</dbReference>
<dbReference type="OMA" id="SMDKEDF"/>
<gene>
    <name evidence="8" type="ORF">OCBIM_22015074mg</name>
</gene>
<keyword evidence="3" id="KW-0539">Nucleus</keyword>
<evidence type="ECO:0000256" key="6">
    <source>
        <dbReference type="SAM" id="MobiDB-lite"/>
    </source>
</evidence>
<dbReference type="STRING" id="37653.A0A0L8HGK1"/>
<keyword evidence="5" id="KW-0694">RNA-binding</keyword>
<comment type="subcellular location">
    <subcellularLocation>
        <location evidence="1">Nucleus</location>
    </subcellularLocation>
</comment>
<evidence type="ECO:0000313" key="8">
    <source>
        <dbReference type="EMBL" id="KOF88362.1"/>
    </source>
</evidence>
<dbReference type="PROSITE" id="PS50102">
    <property type="entry name" value="RRM"/>
    <property type="match status" value="1"/>
</dbReference>
<sequence>MAEDLWSPIAHVYDPLMAGSIDGTDDVAHDHGIVRALSCKYKPNKQVAGDPSRTIFASRLNPKTDENSLRRCFSEYGQIKQLRLIRDIVTGFTRGYGFIEYEEEYSARKAFVQANKSLLDGSEIFVDFERERILKNWVPRRLGGGFGGNKESGQLRFGGRDRPFKKPIIVNSDSNSGYKKWDYKDSSHQKNRDFQHKDGRFGSERGGNYSRSDSREFRDRGDRGGNSERNYRSRERGRESLESKYRDRGYRNEERRNR</sequence>
<evidence type="ECO:0000256" key="5">
    <source>
        <dbReference type="PROSITE-ProRule" id="PRU00176"/>
    </source>
</evidence>
<evidence type="ECO:0000256" key="4">
    <source>
        <dbReference type="ARBA" id="ARBA00031739"/>
    </source>
</evidence>
<dbReference type="AlphaFoldDB" id="A0A0L8HGK1"/>
<accession>A0A0L8HGK1</accession>
<dbReference type="SMART" id="SM00360">
    <property type="entry name" value="RRM"/>
    <property type="match status" value="1"/>
</dbReference>
<dbReference type="InterPro" id="IPR051183">
    <property type="entry name" value="U1_U11-U12_snRNP_70-35kDa"/>
</dbReference>
<dbReference type="Pfam" id="PF00076">
    <property type="entry name" value="RRM_1"/>
    <property type="match status" value="1"/>
</dbReference>
<dbReference type="EMBL" id="KQ418194">
    <property type="protein sequence ID" value="KOF88361.1"/>
    <property type="molecule type" value="Genomic_DNA"/>
</dbReference>
<dbReference type="EMBL" id="KQ418194">
    <property type="protein sequence ID" value="KOF88362.1"/>
    <property type="molecule type" value="Genomic_DNA"/>
</dbReference>
<dbReference type="InterPro" id="IPR035979">
    <property type="entry name" value="RBD_domain_sf"/>
</dbReference>
<name>A0A0L8HGK1_OCTBM</name>
<dbReference type="Gene3D" id="3.30.70.330">
    <property type="match status" value="1"/>
</dbReference>
<dbReference type="EMBL" id="KQ418194">
    <property type="protein sequence ID" value="KOF88363.1"/>
    <property type="molecule type" value="Genomic_DNA"/>
</dbReference>
<feature type="compositionally biased region" description="Basic and acidic residues" evidence="6">
    <location>
        <begin position="179"/>
        <end position="203"/>
    </location>
</feature>
<dbReference type="PANTHER" id="PTHR13952:SF6">
    <property type="entry name" value="U11_U12 SMALL NUCLEAR RIBONUCLEOPROTEIN 35 KDA PROTEIN"/>
    <property type="match status" value="1"/>
</dbReference>
<evidence type="ECO:0000259" key="7">
    <source>
        <dbReference type="PROSITE" id="PS50102"/>
    </source>
</evidence>
<feature type="compositionally biased region" description="Basic and acidic residues" evidence="6">
    <location>
        <begin position="212"/>
        <end position="258"/>
    </location>
</feature>
<evidence type="ECO:0000256" key="2">
    <source>
        <dbReference type="ARBA" id="ARBA00021080"/>
    </source>
</evidence>
<dbReference type="PANTHER" id="PTHR13952">
    <property type="entry name" value="U1 SMALL NUCLEAR RIBONUCLEOPROTEIN 70 KD"/>
    <property type="match status" value="1"/>
</dbReference>
<dbReference type="InterPro" id="IPR012677">
    <property type="entry name" value="Nucleotide-bd_a/b_plait_sf"/>
</dbReference>
<dbReference type="SUPFAM" id="SSF54928">
    <property type="entry name" value="RNA-binding domain, RBD"/>
    <property type="match status" value="1"/>
</dbReference>
<dbReference type="FunFam" id="3.30.70.330:FF:000132">
    <property type="entry name" value="Small nuclear ribonucleoprotein U11/U12 subunit 35"/>
    <property type="match status" value="1"/>
</dbReference>
<reference evidence="8" key="1">
    <citation type="submission" date="2015-07" db="EMBL/GenBank/DDBJ databases">
        <title>MeaNS - Measles Nucleotide Surveillance Program.</title>
        <authorList>
            <person name="Tran T."/>
            <person name="Druce J."/>
        </authorList>
    </citation>
    <scope>NUCLEOTIDE SEQUENCE</scope>
    <source>
        <strain evidence="8">UCB-OBI-ISO-001</strain>
        <tissue evidence="8">Gonad</tissue>
    </source>
</reference>
<dbReference type="GO" id="GO:0017069">
    <property type="term" value="F:snRNA binding"/>
    <property type="evidence" value="ECO:0007669"/>
    <property type="project" value="TreeGrafter"/>
</dbReference>
<protein>
    <recommendedName>
        <fullName evidence="2">U11/U12 small nuclear ribonucleoprotein 35 kDa protein</fullName>
    </recommendedName>
    <alternativeName>
        <fullName evidence="4">U1 snRNP-binding protein homolog</fullName>
    </alternativeName>
</protein>
<dbReference type="GO" id="GO:0000398">
    <property type="term" value="P:mRNA splicing, via spliceosome"/>
    <property type="evidence" value="ECO:0007669"/>
    <property type="project" value="TreeGrafter"/>
</dbReference>